<comment type="caution">
    <text evidence="2">The sequence shown here is derived from an EMBL/GenBank/DDBJ whole genome shotgun (WGS) entry which is preliminary data.</text>
</comment>
<protein>
    <submittedName>
        <fullName evidence="2">IPT/TIG domain-containing protein</fullName>
    </submittedName>
</protein>
<dbReference type="SUPFAM" id="SSF81296">
    <property type="entry name" value="E set domains"/>
    <property type="match status" value="2"/>
</dbReference>
<gene>
    <name evidence="2" type="ORF">HNV28_36725</name>
</gene>
<dbReference type="Proteomes" id="UP000533080">
    <property type="component" value="Unassembled WGS sequence"/>
</dbReference>
<dbReference type="AlphaFoldDB" id="A0A7Y4IR40"/>
<proteinExistence type="predicted"/>
<accession>A0A7Y4IR40</accession>
<dbReference type="Gene3D" id="2.60.40.10">
    <property type="entry name" value="Immunoglobulins"/>
    <property type="match status" value="2"/>
</dbReference>
<evidence type="ECO:0000313" key="2">
    <source>
        <dbReference type="EMBL" id="NOJ83794.1"/>
    </source>
</evidence>
<dbReference type="RefSeq" id="WP_171445498.1">
    <property type="nucleotide sequence ID" value="NZ_JABFNS010000247.1"/>
</dbReference>
<dbReference type="InterPro" id="IPR013783">
    <property type="entry name" value="Ig-like_fold"/>
</dbReference>
<name>A0A7Y4IR40_MYXXA</name>
<dbReference type="InterPro" id="IPR014756">
    <property type="entry name" value="Ig_E-set"/>
</dbReference>
<feature type="domain" description="IPT/TIG" evidence="1">
    <location>
        <begin position="267"/>
        <end position="353"/>
    </location>
</feature>
<organism evidence="2 3">
    <name type="scientific">Myxococcus xanthus</name>
    <dbReference type="NCBI Taxonomy" id="34"/>
    <lineage>
        <taxon>Bacteria</taxon>
        <taxon>Pseudomonadati</taxon>
        <taxon>Myxococcota</taxon>
        <taxon>Myxococcia</taxon>
        <taxon>Myxococcales</taxon>
        <taxon>Cystobacterineae</taxon>
        <taxon>Myxococcaceae</taxon>
        <taxon>Myxococcus</taxon>
    </lineage>
</organism>
<evidence type="ECO:0000259" key="1">
    <source>
        <dbReference type="Pfam" id="PF01833"/>
    </source>
</evidence>
<dbReference type="InterPro" id="IPR002909">
    <property type="entry name" value="IPT_dom"/>
</dbReference>
<reference evidence="2 3" key="1">
    <citation type="submission" date="2020-05" db="EMBL/GenBank/DDBJ databases">
        <authorList>
            <person name="Whitworth D."/>
        </authorList>
    </citation>
    <scope>NUCLEOTIDE SEQUENCE [LARGE SCALE GENOMIC DNA]</scope>
    <source>
        <strain evidence="2 3">AM005</strain>
    </source>
</reference>
<dbReference type="EMBL" id="JABFNT010000242">
    <property type="protein sequence ID" value="NOJ83794.1"/>
    <property type="molecule type" value="Genomic_DNA"/>
</dbReference>
<dbReference type="Pfam" id="PF01833">
    <property type="entry name" value="TIG"/>
    <property type="match status" value="1"/>
</dbReference>
<sequence length="468" mass="46451">MSAAGQGVTSWAARLAGALSATLCVLAGCSEQLEAEVRPGTEFPSGSTCDGAVPRTLDEVYATHFAAAQPTGCTVGCHESGAGGLAFRNAHELWLATVQRTSVGDSALLLVEPGHPERSRMYLKLLPDAVGRMPQGGPFLDSAALRDVAGWICAGASEPSTSSGDGGIPDNPPPTLDFLTPSSVPEGVGEVVLAVNGSGFVASSQVSVSGTAMATIYDGPQRLSARVAASLTAQASTHLVQVTTPSPGGGASASLAFTVTASGTALPTVSSLSPCGTVAGTGAFTLTVRGTGFKEGASITFNGSPVAATFASATELRASIAAGLVASAPPGNVASVTVTNPAPGREASAPVTFGVASKVSTLASDVQPIFTASCATSGCHSTASTPVNLTAGNSYGELVDISTSSKGCGMRLRVMACGPLRGQSFLIDKILATNTSPACSGGPMPKGSPLSATQKQALIDWVAQGAPP</sequence>
<evidence type="ECO:0000313" key="3">
    <source>
        <dbReference type="Proteomes" id="UP000533080"/>
    </source>
</evidence>